<name>A0A1L9VAY5_ASPGL</name>
<dbReference type="EMBL" id="KV878907">
    <property type="protein sequence ID" value="OJJ81088.1"/>
    <property type="molecule type" value="Genomic_DNA"/>
</dbReference>
<proteinExistence type="predicted"/>
<evidence type="ECO:0000313" key="3">
    <source>
        <dbReference type="Proteomes" id="UP000184300"/>
    </source>
</evidence>
<sequence length="332" mass="37822">MKQAFKWVLQLLQRLSVDQTRGSRAKSLQPGNREWVTAIITINGAGTVLPPQIIFAGKKHQSQWYIDIPKDYRISTSENGWTNGDLGFEWLQEIFERYTASQAAGPYRLLILDGHSSHATAQFDQFCTARKIIPLYMPPHSSHLLQPPDVSCFGPLKKLYGQKIREAIQNGIYTIDKRLLISLYEHPPTSLLNIKYIQWICCDWSYSNQARESASKASIKLKTPTPPSSLNSNQSFYLGQSPANLYQLNKQKRQLQSQDLSSLIAGEVLEKFIKRTEVAMQNAVLLQQEVHQLRASEKRQKEKKKASRYTERGVRSCIHTFTSKAKAIATLQ</sequence>
<dbReference type="STRING" id="1160497.A0A1L9VAY5"/>
<dbReference type="RefSeq" id="XP_022397786.1">
    <property type="nucleotide sequence ID" value="XM_022549873.1"/>
</dbReference>
<keyword evidence="3" id="KW-1185">Reference proteome</keyword>
<dbReference type="InterPro" id="IPR004875">
    <property type="entry name" value="DDE_SF_endonuclease_dom"/>
</dbReference>
<evidence type="ECO:0000259" key="1">
    <source>
        <dbReference type="Pfam" id="PF03184"/>
    </source>
</evidence>
<evidence type="ECO:0000313" key="2">
    <source>
        <dbReference type="EMBL" id="OJJ81088.1"/>
    </source>
</evidence>
<dbReference type="GO" id="GO:0003677">
    <property type="term" value="F:DNA binding"/>
    <property type="evidence" value="ECO:0007669"/>
    <property type="project" value="TreeGrafter"/>
</dbReference>
<dbReference type="OrthoDB" id="4510550at2759"/>
<dbReference type="GeneID" id="34466133"/>
<dbReference type="PANTHER" id="PTHR19303:SF62">
    <property type="entry name" value="HTH CENPB-TYPE DOMAIN-CONTAINING PROTEIN-RELATED"/>
    <property type="match status" value="1"/>
</dbReference>
<protein>
    <recommendedName>
        <fullName evidence="1">DDE-1 domain-containing protein</fullName>
    </recommendedName>
</protein>
<dbReference type="Pfam" id="PF03184">
    <property type="entry name" value="DDE_1"/>
    <property type="match status" value="1"/>
</dbReference>
<reference evidence="3" key="1">
    <citation type="journal article" date="2017" name="Genome Biol.">
        <title>Comparative genomics reveals high biological diversity and specific adaptations in the industrially and medically important fungal genus Aspergillus.</title>
        <authorList>
            <person name="de Vries R.P."/>
            <person name="Riley R."/>
            <person name="Wiebenga A."/>
            <person name="Aguilar-Osorio G."/>
            <person name="Amillis S."/>
            <person name="Uchima C.A."/>
            <person name="Anderluh G."/>
            <person name="Asadollahi M."/>
            <person name="Askin M."/>
            <person name="Barry K."/>
            <person name="Battaglia E."/>
            <person name="Bayram O."/>
            <person name="Benocci T."/>
            <person name="Braus-Stromeyer S.A."/>
            <person name="Caldana C."/>
            <person name="Canovas D."/>
            <person name="Cerqueira G.C."/>
            <person name="Chen F."/>
            <person name="Chen W."/>
            <person name="Choi C."/>
            <person name="Clum A."/>
            <person name="Dos Santos R.A."/>
            <person name="Damasio A.R."/>
            <person name="Diallinas G."/>
            <person name="Emri T."/>
            <person name="Fekete E."/>
            <person name="Flipphi M."/>
            <person name="Freyberg S."/>
            <person name="Gallo A."/>
            <person name="Gournas C."/>
            <person name="Habgood R."/>
            <person name="Hainaut M."/>
            <person name="Harispe M.L."/>
            <person name="Henrissat B."/>
            <person name="Hilden K.S."/>
            <person name="Hope R."/>
            <person name="Hossain A."/>
            <person name="Karabika E."/>
            <person name="Karaffa L."/>
            <person name="Karanyi Z."/>
            <person name="Krasevec N."/>
            <person name="Kuo A."/>
            <person name="Kusch H."/>
            <person name="LaButti K."/>
            <person name="Lagendijk E.L."/>
            <person name="Lapidus A."/>
            <person name="Levasseur A."/>
            <person name="Lindquist E."/>
            <person name="Lipzen A."/>
            <person name="Logrieco A.F."/>
            <person name="MacCabe A."/>
            <person name="Maekelae M.R."/>
            <person name="Malavazi I."/>
            <person name="Melin P."/>
            <person name="Meyer V."/>
            <person name="Mielnichuk N."/>
            <person name="Miskei M."/>
            <person name="Molnar A.P."/>
            <person name="Mule G."/>
            <person name="Ngan C.Y."/>
            <person name="Orejas M."/>
            <person name="Orosz E."/>
            <person name="Ouedraogo J.P."/>
            <person name="Overkamp K.M."/>
            <person name="Park H.-S."/>
            <person name="Perrone G."/>
            <person name="Piumi F."/>
            <person name="Punt P.J."/>
            <person name="Ram A.F."/>
            <person name="Ramon A."/>
            <person name="Rauscher S."/>
            <person name="Record E."/>
            <person name="Riano-Pachon D.M."/>
            <person name="Robert V."/>
            <person name="Roehrig J."/>
            <person name="Ruller R."/>
            <person name="Salamov A."/>
            <person name="Salih N.S."/>
            <person name="Samson R.A."/>
            <person name="Sandor E."/>
            <person name="Sanguinetti M."/>
            <person name="Schuetze T."/>
            <person name="Sepcic K."/>
            <person name="Shelest E."/>
            <person name="Sherlock G."/>
            <person name="Sophianopoulou V."/>
            <person name="Squina F.M."/>
            <person name="Sun H."/>
            <person name="Susca A."/>
            <person name="Todd R.B."/>
            <person name="Tsang A."/>
            <person name="Unkles S.E."/>
            <person name="van de Wiele N."/>
            <person name="van Rossen-Uffink D."/>
            <person name="Oliveira J.V."/>
            <person name="Vesth T.C."/>
            <person name="Visser J."/>
            <person name="Yu J.-H."/>
            <person name="Zhou M."/>
            <person name="Andersen M.R."/>
            <person name="Archer D.B."/>
            <person name="Baker S.E."/>
            <person name="Benoit I."/>
            <person name="Brakhage A.A."/>
            <person name="Braus G.H."/>
            <person name="Fischer R."/>
            <person name="Frisvad J.C."/>
            <person name="Goldman G.H."/>
            <person name="Houbraken J."/>
            <person name="Oakley B."/>
            <person name="Pocsi I."/>
            <person name="Scazzocchio C."/>
            <person name="Seiboth B."/>
            <person name="vanKuyk P.A."/>
            <person name="Wortman J."/>
            <person name="Dyer P.S."/>
            <person name="Grigoriev I.V."/>
        </authorList>
    </citation>
    <scope>NUCLEOTIDE SEQUENCE [LARGE SCALE GENOMIC DNA]</scope>
    <source>
        <strain evidence="3">CBS 516.65</strain>
    </source>
</reference>
<dbReference type="PANTHER" id="PTHR19303">
    <property type="entry name" value="TRANSPOSON"/>
    <property type="match status" value="1"/>
</dbReference>
<dbReference type="VEuPathDB" id="FungiDB:ASPGLDRAFT_770304"/>
<dbReference type="Proteomes" id="UP000184300">
    <property type="component" value="Unassembled WGS sequence"/>
</dbReference>
<dbReference type="AlphaFoldDB" id="A0A1L9VAY5"/>
<gene>
    <name evidence="2" type="ORF">ASPGLDRAFT_770304</name>
</gene>
<dbReference type="GO" id="GO:0005634">
    <property type="term" value="C:nucleus"/>
    <property type="evidence" value="ECO:0007669"/>
    <property type="project" value="TreeGrafter"/>
</dbReference>
<dbReference type="Gene3D" id="3.30.420.10">
    <property type="entry name" value="Ribonuclease H-like superfamily/Ribonuclease H"/>
    <property type="match status" value="1"/>
</dbReference>
<feature type="domain" description="DDE-1" evidence="1">
    <location>
        <begin position="33"/>
        <end position="204"/>
    </location>
</feature>
<dbReference type="InterPro" id="IPR036397">
    <property type="entry name" value="RNaseH_sf"/>
</dbReference>
<organism evidence="2 3">
    <name type="scientific">Aspergillus glaucus CBS 516.65</name>
    <dbReference type="NCBI Taxonomy" id="1160497"/>
    <lineage>
        <taxon>Eukaryota</taxon>
        <taxon>Fungi</taxon>
        <taxon>Dikarya</taxon>
        <taxon>Ascomycota</taxon>
        <taxon>Pezizomycotina</taxon>
        <taxon>Eurotiomycetes</taxon>
        <taxon>Eurotiomycetidae</taxon>
        <taxon>Eurotiales</taxon>
        <taxon>Aspergillaceae</taxon>
        <taxon>Aspergillus</taxon>
        <taxon>Aspergillus subgen. Aspergillus</taxon>
    </lineage>
</organism>
<accession>A0A1L9VAY5</accession>
<dbReference type="InterPro" id="IPR050863">
    <property type="entry name" value="CenT-Element_Derived"/>
</dbReference>